<keyword evidence="1" id="KW-0472">Membrane</keyword>
<feature type="transmembrane region" description="Helical" evidence="1">
    <location>
        <begin position="6"/>
        <end position="27"/>
    </location>
</feature>
<keyword evidence="1" id="KW-0812">Transmembrane</keyword>
<dbReference type="CTD" id="5740593"/>
<evidence type="ECO:0000313" key="2">
    <source>
        <dbReference type="Proteomes" id="UP000694925"/>
    </source>
</evidence>
<dbReference type="RefSeq" id="XP_017876492.1">
    <property type="nucleotide sequence ID" value="XM_018021003.2"/>
</dbReference>
<evidence type="ECO:0000313" key="3">
    <source>
        <dbReference type="RefSeq" id="XP_017876492.1"/>
    </source>
</evidence>
<name>A0AAJ7ITX1_9HYME</name>
<evidence type="ECO:0000256" key="1">
    <source>
        <dbReference type="SAM" id="Phobius"/>
    </source>
</evidence>
<dbReference type="Pfam" id="PF15879">
    <property type="entry name" value="MWFE"/>
    <property type="match status" value="1"/>
</dbReference>
<dbReference type="Proteomes" id="UP000694925">
    <property type="component" value="Unplaced"/>
</dbReference>
<sequence>MWYEALPPIIIIGIFSAIPFHVAPYINKFFIGNPNLRNYDSDISHLGYTRDFEQNERKLWKFNGLDAIPDK</sequence>
<gene>
    <name evidence="3" type="primary">LOC108622886</name>
</gene>
<accession>A0AAJ7ITX1</accession>
<reference evidence="3" key="1">
    <citation type="submission" date="2025-08" db="UniProtKB">
        <authorList>
            <consortium name="RefSeq"/>
        </authorList>
    </citation>
    <scope>IDENTIFICATION</scope>
    <source>
        <tissue evidence="3">Whole body</tissue>
    </source>
</reference>
<protein>
    <submittedName>
        <fullName evidence="3">Uncharacterized protein LOC108622886</fullName>
    </submittedName>
</protein>
<keyword evidence="2" id="KW-1185">Reference proteome</keyword>
<organism evidence="2 3">
    <name type="scientific">Ceratina calcarata</name>
    <dbReference type="NCBI Taxonomy" id="156304"/>
    <lineage>
        <taxon>Eukaryota</taxon>
        <taxon>Metazoa</taxon>
        <taxon>Ecdysozoa</taxon>
        <taxon>Arthropoda</taxon>
        <taxon>Hexapoda</taxon>
        <taxon>Insecta</taxon>
        <taxon>Pterygota</taxon>
        <taxon>Neoptera</taxon>
        <taxon>Endopterygota</taxon>
        <taxon>Hymenoptera</taxon>
        <taxon>Apocrita</taxon>
        <taxon>Aculeata</taxon>
        <taxon>Apoidea</taxon>
        <taxon>Anthophila</taxon>
        <taxon>Apidae</taxon>
        <taxon>Ceratina</taxon>
        <taxon>Zadontomerus</taxon>
    </lineage>
</organism>
<proteinExistence type="predicted"/>
<dbReference type="GeneID" id="108622886"/>
<dbReference type="InterPro" id="IPR017384">
    <property type="entry name" value="NADH_Ub_cplx-1_asu_su-1"/>
</dbReference>
<dbReference type="AlphaFoldDB" id="A0AAJ7ITX1"/>
<dbReference type="KEGG" id="ccal:108622886"/>
<keyword evidence="1" id="KW-1133">Transmembrane helix</keyword>